<dbReference type="NCBIfam" id="TIGR02785">
    <property type="entry name" value="addA_Gpos"/>
    <property type="match status" value="1"/>
</dbReference>
<feature type="binding site" evidence="14">
    <location>
        <begin position="30"/>
        <end position="37"/>
    </location>
    <ligand>
        <name>ATP</name>
        <dbReference type="ChEBI" id="CHEBI:30616"/>
    </ligand>
</feature>
<keyword evidence="3 13" id="KW-0227">DNA damage</keyword>
<evidence type="ECO:0000256" key="7">
    <source>
        <dbReference type="ARBA" id="ARBA00022840"/>
    </source>
</evidence>
<dbReference type="PROSITE" id="PS51198">
    <property type="entry name" value="UVRD_HELICASE_ATP_BIND"/>
    <property type="match status" value="1"/>
</dbReference>
<comment type="caution">
    <text evidence="17">The sequence shown here is derived from an EMBL/GenBank/DDBJ whole genome shotgun (WGS) entry which is preliminary data.</text>
</comment>
<keyword evidence="10 13" id="KW-0413">Isomerase</keyword>
<evidence type="ECO:0000256" key="12">
    <source>
        <dbReference type="ARBA" id="ARBA00048988"/>
    </source>
</evidence>
<dbReference type="GO" id="GO:0016787">
    <property type="term" value="F:hydrolase activity"/>
    <property type="evidence" value="ECO:0007669"/>
    <property type="project" value="UniProtKB-KW"/>
</dbReference>
<dbReference type="PANTHER" id="PTHR11070">
    <property type="entry name" value="UVRD / RECB / PCRA DNA HELICASE FAMILY MEMBER"/>
    <property type="match status" value="1"/>
</dbReference>
<dbReference type="InterPro" id="IPR014017">
    <property type="entry name" value="DNA_helicase_UvrD-like_C"/>
</dbReference>
<evidence type="ECO:0000256" key="5">
    <source>
        <dbReference type="ARBA" id="ARBA00022806"/>
    </source>
</evidence>
<evidence type="ECO:0000259" key="15">
    <source>
        <dbReference type="PROSITE" id="PS51198"/>
    </source>
</evidence>
<sequence>MIPVKPISETWTDAQWQAIWERDSELLVSAAAGSGKTAVLIRRLIEKITDKTNPINVDELLVVTFTNAAAAEMRHRLSEAVEAAIMEDPDSRHLRQQLHLLNKAQISTLHSFCLQIIRQHGYLLDIDPGFRLASENEAVMLQEDALEEIIEEAYEQDQEAMYYLADSFSSDRSDHTLETLILNLYHYARVHPHPEAWLGQLVDNYRLSDETTVDDLELTREVKQAILYKVQTAQAENALYMDLAKHSEGLEKLQETATVDAELLHQLEHVALYGTWAELYESFGRLKWATAKSVRGDYDEEAKEQATTIRNHYKKEMAELKDYYFARTPARLLEEIQMMYPTIATLIRRVNEFSHRYEEKKAARSVLDFSDLEHRAYQLLTQQIEQVSYPSEVAKAYQRKFHEVLVDEYQDINLLQESIIQLVKKPAGETGNLFMVGDVKQSIYRFRLAEPMLFLSKYAMFKKDESLGKAIDLNANFRSRREVLEGINFVFAQTMGEDVGEIAYDSDAALKKGAPYSSDSRPIEVHIFSKDTAEEGTEEVSKARVEAVWTAKKIRELVDGSHPVTNPWKGESRPAEFSDMVILLRSMTWTPEFLDVFKEYKIPIYVETKTGFYDSLEIMWMLDLLKVIDNPYQDIPLAAVLRSPMFGLSDEELAKIRMSGRKLPLYEVVQNRESLEQVSGETQDKLKRFLVLHRAWNGRSQSGPLSELIAQLLQDTFLFEQVAAMPGGAQRQSNLRLLLDQAEQFEQSSYRGVFRFLRFVERIKKRGDDVGEARAISERENVVRIMTIHASKGLEFPFVFLPGMARPFNLMDFKGNYLFDQDYGLAVKAIDPELRIAYQSLPYMAMKEKKQLQTKAEEMRILYVAMTRAREKLFLTLSIPSLDLAVQKWMTTGYRQPDEPVPPFLRSNAMSYWDWLGPAFMRLPEFQQIAGVRSRHTKLNPEVWSFSVHAPEEEMKELPSIFDKVGQGKEVSSLPKVIEEQFNRHYLYELATKKTAKQTVTELKRLQQLESSDEDFFSTKTHQPMLDVEWEEPVFLQGEAIATAVQVGTAYHSVFQHLPLDQEVSSAALLGRLVEREILTKEEAAAIRPDAIERFYASALMDELRNAKQIYREQPFTYSTVDEEGNRQLIQGVIDLFFEDHGGQWHLIDFKTDRLFELRHDENLIKEELTNRYQLQLTIYGKALEDILKLKLQSKRIYSVPYDCVVTI</sequence>
<dbReference type="Gene3D" id="3.90.320.10">
    <property type="match status" value="1"/>
</dbReference>
<comment type="subunit">
    <text evidence="13">Heterodimer of AddA and AddB/RexB.</text>
</comment>
<keyword evidence="5 13" id="KW-0347">Helicase</keyword>
<dbReference type="HAMAP" id="MF_01451">
    <property type="entry name" value="AddA"/>
    <property type="match status" value="1"/>
</dbReference>
<dbReference type="InterPro" id="IPR014152">
    <property type="entry name" value="AddA"/>
</dbReference>
<comment type="catalytic activity">
    <reaction evidence="12 13">
        <text>ATP + H2O = ADP + phosphate + H(+)</text>
        <dbReference type="Rhea" id="RHEA:13065"/>
        <dbReference type="ChEBI" id="CHEBI:15377"/>
        <dbReference type="ChEBI" id="CHEBI:15378"/>
        <dbReference type="ChEBI" id="CHEBI:30616"/>
        <dbReference type="ChEBI" id="CHEBI:43474"/>
        <dbReference type="ChEBI" id="CHEBI:456216"/>
        <dbReference type="EC" id="5.6.2.4"/>
    </reaction>
</comment>
<organism evidence="17 18">
    <name type="scientific">Chryseomicrobium palamuruense</name>
    <dbReference type="NCBI Taxonomy" id="682973"/>
    <lineage>
        <taxon>Bacteria</taxon>
        <taxon>Bacillati</taxon>
        <taxon>Bacillota</taxon>
        <taxon>Bacilli</taxon>
        <taxon>Bacillales</taxon>
        <taxon>Caryophanaceae</taxon>
        <taxon>Chryseomicrobium</taxon>
    </lineage>
</organism>
<evidence type="ECO:0000256" key="9">
    <source>
        <dbReference type="ARBA" id="ARBA00023204"/>
    </source>
</evidence>
<evidence type="ECO:0000256" key="11">
    <source>
        <dbReference type="ARBA" id="ARBA00034617"/>
    </source>
</evidence>
<evidence type="ECO:0000256" key="13">
    <source>
        <dbReference type="HAMAP-Rule" id="MF_01451"/>
    </source>
</evidence>
<dbReference type="EMBL" id="JBHSEF010000008">
    <property type="protein sequence ID" value="MFC4353613.1"/>
    <property type="molecule type" value="Genomic_DNA"/>
</dbReference>
<evidence type="ECO:0000256" key="8">
    <source>
        <dbReference type="ARBA" id="ARBA00023125"/>
    </source>
</evidence>
<dbReference type="EC" id="5.6.2.4" evidence="13"/>
<dbReference type="SUPFAM" id="SSF52540">
    <property type="entry name" value="P-loop containing nucleoside triphosphate hydrolases"/>
    <property type="match status" value="1"/>
</dbReference>
<keyword evidence="6 13" id="KW-0269">Exonuclease</keyword>
<dbReference type="InterPro" id="IPR027417">
    <property type="entry name" value="P-loop_NTPase"/>
</dbReference>
<dbReference type="Pfam" id="PF00580">
    <property type="entry name" value="UvrD-helicase"/>
    <property type="match status" value="1"/>
</dbReference>
<evidence type="ECO:0000256" key="3">
    <source>
        <dbReference type="ARBA" id="ARBA00022763"/>
    </source>
</evidence>
<feature type="domain" description="UvrD-like helicase ATP-binding" evidence="15">
    <location>
        <begin position="9"/>
        <end position="480"/>
    </location>
</feature>
<dbReference type="Proteomes" id="UP001595733">
    <property type="component" value="Unassembled WGS sequence"/>
</dbReference>
<evidence type="ECO:0000256" key="14">
    <source>
        <dbReference type="PROSITE-ProRule" id="PRU00560"/>
    </source>
</evidence>
<comment type="cofactor">
    <cofactor evidence="13">
        <name>Mg(2+)</name>
        <dbReference type="ChEBI" id="CHEBI:18420"/>
    </cofactor>
</comment>
<keyword evidence="9 13" id="KW-0234">DNA repair</keyword>
<keyword evidence="8 13" id="KW-0238">DNA-binding</keyword>
<evidence type="ECO:0000256" key="10">
    <source>
        <dbReference type="ARBA" id="ARBA00023235"/>
    </source>
</evidence>
<evidence type="ECO:0000259" key="16">
    <source>
        <dbReference type="PROSITE" id="PS51217"/>
    </source>
</evidence>
<keyword evidence="4 13" id="KW-0378">Hydrolase</keyword>
<dbReference type="EC" id="3.1.-.-" evidence="13"/>
<dbReference type="PROSITE" id="PS51217">
    <property type="entry name" value="UVRD_HELICASE_CTER"/>
    <property type="match status" value="1"/>
</dbReference>
<dbReference type="CDD" id="cd17932">
    <property type="entry name" value="DEXQc_UvrD"/>
    <property type="match status" value="1"/>
</dbReference>
<evidence type="ECO:0000313" key="17">
    <source>
        <dbReference type="EMBL" id="MFC4353613.1"/>
    </source>
</evidence>
<keyword evidence="7 13" id="KW-0067">ATP-binding</keyword>
<dbReference type="Pfam" id="PF13361">
    <property type="entry name" value="UvrD_C"/>
    <property type="match status" value="1"/>
</dbReference>
<keyword evidence="2 13" id="KW-0547">Nucleotide-binding</keyword>
<evidence type="ECO:0000256" key="6">
    <source>
        <dbReference type="ARBA" id="ARBA00022839"/>
    </source>
</evidence>
<evidence type="ECO:0000313" key="18">
    <source>
        <dbReference type="Proteomes" id="UP001595733"/>
    </source>
</evidence>
<reference evidence="18" key="1">
    <citation type="journal article" date="2019" name="Int. J. Syst. Evol. Microbiol.">
        <title>The Global Catalogue of Microorganisms (GCM) 10K type strain sequencing project: providing services to taxonomists for standard genome sequencing and annotation.</title>
        <authorList>
            <consortium name="The Broad Institute Genomics Platform"/>
            <consortium name="The Broad Institute Genome Sequencing Center for Infectious Disease"/>
            <person name="Wu L."/>
            <person name="Ma J."/>
        </authorList>
    </citation>
    <scope>NUCLEOTIDE SEQUENCE [LARGE SCALE GENOMIC DNA]</scope>
    <source>
        <strain evidence="18">CCUG 50353</strain>
    </source>
</reference>
<name>A0ABV8US10_9BACL</name>
<dbReference type="InterPro" id="IPR000212">
    <property type="entry name" value="DNA_helicase_UvrD/REP"/>
</dbReference>
<keyword evidence="1 13" id="KW-0540">Nuclease</keyword>
<comment type="catalytic activity">
    <reaction evidence="11 13">
        <text>Couples ATP hydrolysis with the unwinding of duplex DNA by translocating in the 3'-5' direction.</text>
        <dbReference type="EC" id="5.6.2.4"/>
    </reaction>
</comment>
<dbReference type="RefSeq" id="WP_378139175.1">
    <property type="nucleotide sequence ID" value="NZ_JBHSEF010000008.1"/>
</dbReference>
<dbReference type="InterPro" id="IPR011335">
    <property type="entry name" value="Restrct_endonuc-II-like"/>
</dbReference>
<protein>
    <recommendedName>
        <fullName evidence="13">ATP-dependent helicase/nuclease subunit A</fullName>
        <ecNumber evidence="13">3.1.-.-</ecNumber>
        <ecNumber evidence="13">5.6.2.4</ecNumber>
    </recommendedName>
    <alternativeName>
        <fullName evidence="13">ATP-dependent helicase/nuclease AddA</fullName>
    </alternativeName>
    <alternativeName>
        <fullName evidence="13">DNA 3'-5' helicase AddA</fullName>
    </alternativeName>
</protein>
<comment type="similarity">
    <text evidence="13">Belongs to the helicase family. AddA subfamily.</text>
</comment>
<feature type="domain" description="UvrD-like helicase C-terminal" evidence="16">
    <location>
        <begin position="492"/>
        <end position="793"/>
    </location>
</feature>
<dbReference type="PANTHER" id="PTHR11070:SF48">
    <property type="entry name" value="ATP-DEPENDENT HELICASE_NUCLEASE SUBUNIT A"/>
    <property type="match status" value="1"/>
</dbReference>
<evidence type="ECO:0000256" key="4">
    <source>
        <dbReference type="ARBA" id="ARBA00022801"/>
    </source>
</evidence>
<evidence type="ECO:0000256" key="2">
    <source>
        <dbReference type="ARBA" id="ARBA00022741"/>
    </source>
</evidence>
<evidence type="ECO:0000256" key="1">
    <source>
        <dbReference type="ARBA" id="ARBA00022722"/>
    </source>
</evidence>
<dbReference type="SUPFAM" id="SSF52980">
    <property type="entry name" value="Restriction endonuclease-like"/>
    <property type="match status" value="1"/>
</dbReference>
<accession>A0ABV8US10</accession>
<comment type="function">
    <text evidence="13">The heterodimer acts as both an ATP-dependent DNA helicase and an ATP-dependent, dual-direction single-stranded exonuclease. Recognizes the chi site generating a DNA molecule suitable for the initiation of homologous recombination. The AddA nuclease domain is required for chi fragment generation; this subunit has the helicase and 3' -&gt; 5' nuclease activities.</text>
</comment>
<dbReference type="InterPro" id="IPR011604">
    <property type="entry name" value="PDDEXK-like_dom_sf"/>
</dbReference>
<dbReference type="GO" id="GO:0003678">
    <property type="term" value="F:DNA helicase activity"/>
    <property type="evidence" value="ECO:0007669"/>
    <property type="project" value="UniProtKB-EC"/>
</dbReference>
<gene>
    <name evidence="13 17" type="primary">addA</name>
    <name evidence="17" type="ORF">ACFO0S_00870</name>
</gene>
<proteinExistence type="inferred from homology"/>
<keyword evidence="18" id="KW-1185">Reference proteome</keyword>
<dbReference type="InterPro" id="IPR014016">
    <property type="entry name" value="UvrD-like_ATP-bd"/>
</dbReference>
<dbReference type="Gene3D" id="3.40.50.300">
    <property type="entry name" value="P-loop containing nucleotide triphosphate hydrolases"/>
    <property type="match status" value="4"/>
</dbReference>